<gene>
    <name evidence="2" type="ORF">DDZ13_10300</name>
</gene>
<dbReference type="AlphaFoldDB" id="A0A317ZH94"/>
<dbReference type="Pfam" id="PF13524">
    <property type="entry name" value="Glyco_trans_1_2"/>
    <property type="match status" value="1"/>
</dbReference>
<dbReference type="Proteomes" id="UP000247099">
    <property type="component" value="Unassembled WGS sequence"/>
</dbReference>
<name>A0A317ZH94_9BACT</name>
<evidence type="ECO:0000259" key="1">
    <source>
        <dbReference type="Pfam" id="PF13524"/>
    </source>
</evidence>
<dbReference type="RefSeq" id="WP_110131373.1">
    <property type="nucleotide sequence ID" value="NZ_QHJQ01000007.1"/>
</dbReference>
<accession>A0A317ZH94</accession>
<proteinExistence type="predicted"/>
<keyword evidence="3" id="KW-1185">Reference proteome</keyword>
<dbReference type="OrthoDB" id="5756516at2"/>
<dbReference type="InParanoid" id="A0A317ZH94"/>
<dbReference type="SUPFAM" id="SSF53756">
    <property type="entry name" value="UDP-Glycosyltransferase/glycogen phosphorylase"/>
    <property type="match status" value="1"/>
</dbReference>
<sequence length="337" mass="38284">MKILFIGGSRINARLRVRALEKLGHSVDFYEHDTITPFSEVFLLRLFRFRLAGIVDRLSAFCLKRKLRFQGPYDVVFLNQSRLLGPRSYRILREHTEKIVNYINDDPFGNCSVSYWRLLLDALPSCDLVAVSRGENVREAKELGAQHVLRVFFPADEKLHSPMELSEGDVEKWSSDVLFIGTCFPERGPFMSRLIELGVPLTIYGNGWEKSPEWHNLRHVVKGGAIYGKDYVKVIQCAKVAIGLLSKGNRDTSTRRSMEIPAIGTVLCAERTDEHLSLYKEGKEALFFDNADECANRCLSVLKDPIVLKEIGCAGRRRFLKNGTTNLEMMKKILAAV</sequence>
<dbReference type="GO" id="GO:0016740">
    <property type="term" value="F:transferase activity"/>
    <property type="evidence" value="ECO:0007669"/>
    <property type="project" value="UniProtKB-KW"/>
</dbReference>
<feature type="domain" description="Spore protein YkvP/CgeB glycosyl transferase-like" evidence="1">
    <location>
        <begin position="193"/>
        <end position="324"/>
    </location>
</feature>
<keyword evidence="2" id="KW-0808">Transferase</keyword>
<protein>
    <submittedName>
        <fullName evidence="2">Glycosyltransferase family 1 protein</fullName>
    </submittedName>
</protein>
<reference evidence="2 3" key="1">
    <citation type="submission" date="2018-05" db="EMBL/GenBank/DDBJ databases">
        <title>Coraliomargarita sinensis sp. nov., isolated from a marine solar saltern.</title>
        <authorList>
            <person name="Zhou L.Y."/>
        </authorList>
    </citation>
    <scope>NUCLEOTIDE SEQUENCE [LARGE SCALE GENOMIC DNA]</scope>
    <source>
        <strain evidence="2 3">WN38</strain>
    </source>
</reference>
<comment type="caution">
    <text evidence="2">The sequence shown here is derived from an EMBL/GenBank/DDBJ whole genome shotgun (WGS) entry which is preliminary data.</text>
</comment>
<evidence type="ECO:0000313" key="3">
    <source>
        <dbReference type="Proteomes" id="UP000247099"/>
    </source>
</evidence>
<dbReference type="EMBL" id="QHJQ01000007">
    <property type="protein sequence ID" value="PXA03677.1"/>
    <property type="molecule type" value="Genomic_DNA"/>
</dbReference>
<organism evidence="2 3">
    <name type="scientific">Coraliomargarita sinensis</name>
    <dbReference type="NCBI Taxonomy" id="2174842"/>
    <lineage>
        <taxon>Bacteria</taxon>
        <taxon>Pseudomonadati</taxon>
        <taxon>Verrucomicrobiota</taxon>
        <taxon>Opitutia</taxon>
        <taxon>Puniceicoccales</taxon>
        <taxon>Coraliomargaritaceae</taxon>
        <taxon>Coraliomargarita</taxon>
    </lineage>
</organism>
<dbReference type="InterPro" id="IPR055259">
    <property type="entry name" value="YkvP/CgeB_Glyco_trans-like"/>
</dbReference>
<evidence type="ECO:0000313" key="2">
    <source>
        <dbReference type="EMBL" id="PXA03677.1"/>
    </source>
</evidence>